<dbReference type="EMBL" id="BGKA01000296">
    <property type="protein sequence ID" value="GBH21479.1"/>
    <property type="molecule type" value="Genomic_DNA"/>
</dbReference>
<accession>A0AAN4TQJ3</accession>
<dbReference type="GO" id="GO:0003677">
    <property type="term" value="F:DNA binding"/>
    <property type="evidence" value="ECO:0007669"/>
    <property type="project" value="UniProtKB-KW"/>
</dbReference>
<dbReference type="Proteomes" id="UP000248291">
    <property type="component" value="Unassembled WGS sequence"/>
</dbReference>
<organism evidence="1 2">
    <name type="scientific">Pseudomonas syringae pv. actinidiae</name>
    <dbReference type="NCBI Taxonomy" id="103796"/>
    <lineage>
        <taxon>Bacteria</taxon>
        <taxon>Pseudomonadati</taxon>
        <taxon>Pseudomonadota</taxon>
        <taxon>Gammaproteobacteria</taxon>
        <taxon>Pseudomonadales</taxon>
        <taxon>Pseudomonadaceae</taxon>
        <taxon>Pseudomonas</taxon>
        <taxon>Pseudomonas syringae</taxon>
    </lineage>
</organism>
<name>A0AAN4TQJ3_PSESF</name>
<evidence type="ECO:0000313" key="1">
    <source>
        <dbReference type="EMBL" id="GBH21479.1"/>
    </source>
</evidence>
<sequence>MVLRPDTFNRIDQVAGVGAYTLSRYYADPIAQESKIPDHPKMLF</sequence>
<dbReference type="AlphaFoldDB" id="A0AAN4TQJ3"/>
<keyword evidence="1" id="KW-0238">DNA-binding</keyword>
<proteinExistence type="predicted"/>
<reference evidence="1 2" key="1">
    <citation type="submission" date="2018-04" db="EMBL/GenBank/DDBJ databases">
        <title>Draft genome sequence of Pseudomonas syringae pv. actinidiae biovar 3 strains isolated from kiwifruit in Kagawa prefecture.</title>
        <authorList>
            <person name="Tabuchi M."/>
            <person name="Saito M."/>
            <person name="Fujiwara S."/>
            <person name="Sasa N."/>
            <person name="Akimitsu K."/>
            <person name="Gomi K."/>
            <person name="Konishi-Sugita S."/>
            <person name="Hamano K."/>
            <person name="Kataoka I."/>
        </authorList>
    </citation>
    <scope>NUCLEOTIDE SEQUENCE [LARGE SCALE GENOMIC DNA]</scope>
    <source>
        <strain evidence="1 2">MAFF212211</strain>
    </source>
</reference>
<gene>
    <name evidence="1" type="ORF">KPSA3_07526</name>
</gene>
<evidence type="ECO:0000313" key="2">
    <source>
        <dbReference type="Proteomes" id="UP000248291"/>
    </source>
</evidence>
<protein>
    <submittedName>
        <fullName evidence="1">DNA-binding transcriptional regulator</fullName>
    </submittedName>
</protein>
<comment type="caution">
    <text evidence="1">The sequence shown here is derived from an EMBL/GenBank/DDBJ whole genome shotgun (WGS) entry which is preliminary data.</text>
</comment>